<accession>A0A024H8L8</accession>
<proteinExistence type="predicted"/>
<evidence type="ECO:0000256" key="6">
    <source>
        <dbReference type="ARBA" id="ARBA00022989"/>
    </source>
</evidence>
<dbReference type="InterPro" id="IPR050297">
    <property type="entry name" value="LipidA_mod_glycosyltrf_83"/>
</dbReference>
<comment type="subcellular location">
    <subcellularLocation>
        <location evidence="1">Cell membrane</location>
        <topology evidence="1">Multi-pass membrane protein</topology>
    </subcellularLocation>
</comment>
<organism evidence="9 10">
    <name type="scientific">Pseudarthrobacter siccitolerans</name>
    <dbReference type="NCBI Taxonomy" id="861266"/>
    <lineage>
        <taxon>Bacteria</taxon>
        <taxon>Bacillati</taxon>
        <taxon>Actinomycetota</taxon>
        <taxon>Actinomycetes</taxon>
        <taxon>Micrococcales</taxon>
        <taxon>Micrococcaceae</taxon>
        <taxon>Pseudarthrobacter</taxon>
    </lineage>
</organism>
<evidence type="ECO:0000256" key="4">
    <source>
        <dbReference type="ARBA" id="ARBA00022679"/>
    </source>
</evidence>
<evidence type="ECO:0000256" key="2">
    <source>
        <dbReference type="ARBA" id="ARBA00022475"/>
    </source>
</evidence>
<protein>
    <submittedName>
        <fullName evidence="9">Putative membrane protein</fullName>
    </submittedName>
</protein>
<evidence type="ECO:0000256" key="1">
    <source>
        <dbReference type="ARBA" id="ARBA00004651"/>
    </source>
</evidence>
<dbReference type="AlphaFoldDB" id="A0A024H8L8"/>
<dbReference type="GO" id="GO:0009103">
    <property type="term" value="P:lipopolysaccharide biosynthetic process"/>
    <property type="evidence" value="ECO:0007669"/>
    <property type="project" value="UniProtKB-ARBA"/>
</dbReference>
<feature type="transmembrane region" description="Helical" evidence="8">
    <location>
        <begin position="281"/>
        <end position="301"/>
    </location>
</feature>
<evidence type="ECO:0000256" key="8">
    <source>
        <dbReference type="SAM" id="Phobius"/>
    </source>
</evidence>
<dbReference type="GO" id="GO:0005886">
    <property type="term" value="C:plasma membrane"/>
    <property type="evidence" value="ECO:0007669"/>
    <property type="project" value="UniProtKB-SubCell"/>
</dbReference>
<keyword evidence="3" id="KW-0328">Glycosyltransferase</keyword>
<evidence type="ECO:0000313" key="10">
    <source>
        <dbReference type="Proteomes" id="UP000035722"/>
    </source>
</evidence>
<reference evidence="10" key="1">
    <citation type="journal article" date="2014" name="Genome Announc.">
        <title>Genome Sequence of Arthrobacter siccitolerans 4J27, a Xeroprotectant-Producing Desiccation-Tolerant Microorganism.</title>
        <authorList>
            <person name="Manzanera M."/>
            <person name="Santa-Cruz-Calvo L."/>
            <person name="Vilchez J.I."/>
            <person name="Garcia-Fontana C."/>
            <person name="Silva-Castro G.A."/>
            <person name="Calvo C."/>
            <person name="Gonzalez-Lopez J."/>
        </authorList>
    </citation>
    <scope>NUCLEOTIDE SEQUENCE [LARGE SCALE GENOMIC DNA]</scope>
    <source>
        <strain evidence="10">4J27</strain>
    </source>
</reference>
<keyword evidence="6 8" id="KW-1133">Transmembrane helix</keyword>
<evidence type="ECO:0000256" key="5">
    <source>
        <dbReference type="ARBA" id="ARBA00022692"/>
    </source>
</evidence>
<evidence type="ECO:0000256" key="7">
    <source>
        <dbReference type="ARBA" id="ARBA00023136"/>
    </source>
</evidence>
<feature type="transmembrane region" description="Helical" evidence="8">
    <location>
        <begin position="120"/>
        <end position="138"/>
    </location>
</feature>
<dbReference type="Proteomes" id="UP000035722">
    <property type="component" value="Unassembled WGS sequence"/>
</dbReference>
<dbReference type="RefSeq" id="WP_050057143.1">
    <property type="nucleotide sequence ID" value="NZ_CAQI01000059.1"/>
</dbReference>
<keyword evidence="5 8" id="KW-0812">Transmembrane</keyword>
<evidence type="ECO:0000256" key="3">
    <source>
        <dbReference type="ARBA" id="ARBA00022676"/>
    </source>
</evidence>
<comment type="caution">
    <text evidence="9">The sequence shown here is derived from an EMBL/GenBank/DDBJ whole genome shotgun (WGS) entry which is preliminary data.</text>
</comment>
<dbReference type="EMBL" id="CAQI01000059">
    <property type="protein sequence ID" value="CCQ48353.1"/>
    <property type="molecule type" value="Genomic_DNA"/>
</dbReference>
<evidence type="ECO:0000313" key="9">
    <source>
        <dbReference type="EMBL" id="CCQ48353.1"/>
    </source>
</evidence>
<dbReference type="STRING" id="861266.ARTSIC4J27_4358"/>
<keyword evidence="2" id="KW-1003">Cell membrane</keyword>
<dbReference type="OrthoDB" id="5318634at2"/>
<keyword evidence="7 8" id="KW-0472">Membrane</keyword>
<feature type="transmembrane region" description="Helical" evidence="8">
    <location>
        <begin position="21"/>
        <end position="40"/>
    </location>
</feature>
<feature type="transmembrane region" description="Helical" evidence="8">
    <location>
        <begin position="174"/>
        <end position="201"/>
    </location>
</feature>
<dbReference type="GO" id="GO:0016763">
    <property type="term" value="F:pentosyltransferase activity"/>
    <property type="evidence" value="ECO:0007669"/>
    <property type="project" value="TreeGrafter"/>
</dbReference>
<feature type="transmembrane region" description="Helical" evidence="8">
    <location>
        <begin position="144"/>
        <end position="162"/>
    </location>
</feature>
<feature type="transmembrane region" description="Helical" evidence="8">
    <location>
        <begin position="207"/>
        <end position="226"/>
    </location>
</feature>
<dbReference type="PANTHER" id="PTHR33908:SF11">
    <property type="entry name" value="MEMBRANE PROTEIN"/>
    <property type="match status" value="1"/>
</dbReference>
<name>A0A024H8L8_9MICC</name>
<keyword evidence="4" id="KW-0808">Transferase</keyword>
<sequence>MTITAKRVQRGKLPDLSAMTDHYQLLIVAALSLAVALVGIDTPGIGFDEAATWWAAQLDWVELGKLLANQDRNFAPYYTFMHLWMLPSDSLWWLRIPSAVGGALSVVATAGLCRHLFGTRAAWIAALLMVIAYSWVRFSQEVRPYSWSLAIATFATWAFVWMTGRRSGRIAAVYLALMVVLPVTHPFAGIAAGVHLLYSLVAKDRKLAVLAIIGALPTLVAAGLVMGQVKQVSWLGAVTPLEAVRELVGLSKVVWYAPVAAAACAGLASYRRIRKNRGNRPAEFVLFVSWWACPPVFLWVVSELVTPVYAARYVFWTLPAMVLPAAALISMLFDLPKFRFTVTAALASLIAITIPGQVSARGPDGHLWAPQEFAALIIDDGELGDGLVDADFLALTLQYHLRGHAIPEPLVLGAANAEGKFTDTQVPIASQLERLKDYSRLWVLEETTNAKQLPVGFCPEEVWTSGYGIARLTLATRCE</sequence>
<feature type="transmembrane region" description="Helical" evidence="8">
    <location>
        <begin position="313"/>
        <end position="333"/>
    </location>
</feature>
<keyword evidence="10" id="KW-1185">Reference proteome</keyword>
<gene>
    <name evidence="9" type="ORF">ARTSIC4J27_4358</name>
</gene>
<dbReference type="PANTHER" id="PTHR33908">
    <property type="entry name" value="MANNOSYLTRANSFERASE YKCB-RELATED"/>
    <property type="match status" value="1"/>
</dbReference>